<reference evidence="8 9" key="1">
    <citation type="submission" date="2020-04" db="EMBL/GenBank/DDBJ databases">
        <title>Novel species.</title>
        <authorList>
            <person name="Teo W.F.A."/>
            <person name="Lipun K."/>
            <person name="Srisuk N."/>
            <person name="Duangmal K."/>
        </authorList>
    </citation>
    <scope>NUCLEOTIDE SEQUENCE [LARGE SCALE GENOMIC DNA]</scope>
    <source>
        <strain evidence="8 9">K13G38</strain>
    </source>
</reference>
<organism evidence="8 9">
    <name type="scientific">Amycolatopsis acididurans</name>
    <dbReference type="NCBI Taxonomy" id="2724524"/>
    <lineage>
        <taxon>Bacteria</taxon>
        <taxon>Bacillati</taxon>
        <taxon>Actinomycetota</taxon>
        <taxon>Actinomycetes</taxon>
        <taxon>Pseudonocardiales</taxon>
        <taxon>Pseudonocardiaceae</taxon>
        <taxon>Amycolatopsis</taxon>
    </lineage>
</organism>
<dbReference type="RefSeq" id="WP_168519217.1">
    <property type="nucleotide sequence ID" value="NZ_JAAXLS010000020.1"/>
</dbReference>
<dbReference type="InterPro" id="IPR051269">
    <property type="entry name" value="Fe-S_cluster_ET"/>
</dbReference>
<dbReference type="Proteomes" id="UP000715441">
    <property type="component" value="Unassembled WGS sequence"/>
</dbReference>
<evidence type="ECO:0000256" key="4">
    <source>
        <dbReference type="ARBA" id="ARBA00022982"/>
    </source>
</evidence>
<gene>
    <name evidence="8" type="ORF">HFP15_25205</name>
</gene>
<comment type="caution">
    <text evidence="8">The sequence shown here is derived from an EMBL/GenBank/DDBJ whole genome shotgun (WGS) entry which is preliminary data.</text>
</comment>
<evidence type="ECO:0000256" key="1">
    <source>
        <dbReference type="ARBA" id="ARBA00001927"/>
    </source>
</evidence>
<comment type="cofactor">
    <cofactor evidence="1">
        <name>[3Fe-4S] cluster</name>
        <dbReference type="ChEBI" id="CHEBI:21137"/>
    </cofactor>
</comment>
<keyword evidence="3" id="KW-0479">Metal-binding</keyword>
<proteinExistence type="predicted"/>
<name>A0ABX1JD34_9PSEU</name>
<dbReference type="PANTHER" id="PTHR36923">
    <property type="entry name" value="FERREDOXIN"/>
    <property type="match status" value="1"/>
</dbReference>
<dbReference type="EMBL" id="JAAXLS010000020">
    <property type="protein sequence ID" value="NKQ56182.1"/>
    <property type="molecule type" value="Genomic_DNA"/>
</dbReference>
<accession>A0ABX1JD34</accession>
<evidence type="ECO:0000256" key="2">
    <source>
        <dbReference type="ARBA" id="ARBA00022448"/>
    </source>
</evidence>
<dbReference type="Pfam" id="PF13459">
    <property type="entry name" value="Fer4_15"/>
    <property type="match status" value="1"/>
</dbReference>
<keyword evidence="7" id="KW-0003">3Fe-4S</keyword>
<sequence length="71" mass="7519">MTTPEQSTKVTVDQVACEGTAFCVRSLPDVFELNDDGVAEVNEAGARQAAFADLQDVENMCPTTAIRVANG</sequence>
<evidence type="ECO:0000313" key="9">
    <source>
        <dbReference type="Proteomes" id="UP000715441"/>
    </source>
</evidence>
<dbReference type="Gene3D" id="3.30.70.20">
    <property type="match status" value="1"/>
</dbReference>
<evidence type="ECO:0000256" key="3">
    <source>
        <dbReference type="ARBA" id="ARBA00022723"/>
    </source>
</evidence>
<keyword evidence="4" id="KW-0249">Electron transport</keyword>
<keyword evidence="5" id="KW-0408">Iron</keyword>
<evidence type="ECO:0000256" key="5">
    <source>
        <dbReference type="ARBA" id="ARBA00023004"/>
    </source>
</evidence>
<evidence type="ECO:0000313" key="8">
    <source>
        <dbReference type="EMBL" id="NKQ56182.1"/>
    </source>
</evidence>
<keyword evidence="2" id="KW-0813">Transport</keyword>
<evidence type="ECO:0000256" key="6">
    <source>
        <dbReference type="ARBA" id="ARBA00023014"/>
    </source>
</evidence>
<dbReference type="SUPFAM" id="SSF54862">
    <property type="entry name" value="4Fe-4S ferredoxins"/>
    <property type="match status" value="1"/>
</dbReference>
<keyword evidence="6" id="KW-0411">Iron-sulfur</keyword>
<dbReference type="PANTHER" id="PTHR36923:SF3">
    <property type="entry name" value="FERREDOXIN"/>
    <property type="match status" value="1"/>
</dbReference>
<evidence type="ECO:0000256" key="7">
    <source>
        <dbReference type="ARBA" id="ARBA00023291"/>
    </source>
</evidence>
<keyword evidence="9" id="KW-1185">Reference proteome</keyword>
<protein>
    <submittedName>
        <fullName evidence="8">Ferredoxin</fullName>
    </submittedName>
</protein>